<dbReference type="InterPro" id="IPR021955">
    <property type="entry name" value="DUF3572"/>
</dbReference>
<protein>
    <recommendedName>
        <fullName evidence="3">DUF3572 domain-containing protein</fullName>
    </recommendedName>
</protein>
<accession>A0A1C3RDH3</accession>
<dbReference type="Pfam" id="PF12096">
    <property type="entry name" value="DUF3572"/>
    <property type="match status" value="1"/>
</dbReference>
<evidence type="ECO:0000313" key="2">
    <source>
        <dbReference type="Proteomes" id="UP000231658"/>
    </source>
</evidence>
<gene>
    <name evidence="1" type="ORF">MTBPR1_10584</name>
</gene>
<keyword evidence="2" id="KW-1185">Reference proteome</keyword>
<dbReference type="OrthoDB" id="7356934at2"/>
<dbReference type="Proteomes" id="UP000231658">
    <property type="component" value="Unassembled WGS sequence"/>
</dbReference>
<organism evidence="1 2">
    <name type="scientific">Candidatus Terasakiella magnetica</name>
    <dbReference type="NCBI Taxonomy" id="1867952"/>
    <lineage>
        <taxon>Bacteria</taxon>
        <taxon>Pseudomonadati</taxon>
        <taxon>Pseudomonadota</taxon>
        <taxon>Alphaproteobacteria</taxon>
        <taxon>Rhodospirillales</taxon>
        <taxon>Terasakiellaceae</taxon>
        <taxon>Terasakiella</taxon>
    </lineage>
</organism>
<evidence type="ECO:0008006" key="3">
    <source>
        <dbReference type="Google" id="ProtNLM"/>
    </source>
</evidence>
<proteinExistence type="predicted"/>
<dbReference type="AlphaFoldDB" id="A0A1C3RDH3"/>
<sequence>MKQEQAEVIALQAITFISSEERALHGFLAQSGAGIDDLQSNLTDPAFLAGILDFLLSDESALLVFCEQAEIEPQLIVSARRALPGAENLWDG</sequence>
<dbReference type="STRING" id="1867952.MTBPR1_10584"/>
<name>A0A1C3RDH3_9PROT</name>
<reference evidence="1 2" key="1">
    <citation type="submission" date="2016-07" db="EMBL/GenBank/DDBJ databases">
        <authorList>
            <person name="Lefevre C.T."/>
        </authorList>
    </citation>
    <scope>NUCLEOTIDE SEQUENCE [LARGE SCALE GENOMIC DNA]</scope>
    <source>
        <strain evidence="1">PR1</strain>
    </source>
</reference>
<evidence type="ECO:0000313" key="1">
    <source>
        <dbReference type="EMBL" id="SCA55337.1"/>
    </source>
</evidence>
<dbReference type="RefSeq" id="WP_069186020.1">
    <property type="nucleotide sequence ID" value="NZ_FLYE01000001.1"/>
</dbReference>
<dbReference type="EMBL" id="FLYE01000001">
    <property type="protein sequence ID" value="SCA55337.1"/>
    <property type="molecule type" value="Genomic_DNA"/>
</dbReference>